<gene>
    <name evidence="8" type="ORF">QE424_003065</name>
</gene>
<keyword evidence="3 6" id="KW-0812">Transmembrane</keyword>
<comment type="subcellular location">
    <subcellularLocation>
        <location evidence="1">Membrane</location>
        <topology evidence="1">Multi-pass membrane protein</topology>
    </subcellularLocation>
</comment>
<dbReference type="EMBL" id="JAUTAS010000001">
    <property type="protein sequence ID" value="MDQ1109906.1"/>
    <property type="molecule type" value="Genomic_DNA"/>
</dbReference>
<feature type="domain" description="GtrA/DPMS transmembrane" evidence="7">
    <location>
        <begin position="12"/>
        <end position="128"/>
    </location>
</feature>
<dbReference type="GO" id="GO:0005886">
    <property type="term" value="C:plasma membrane"/>
    <property type="evidence" value="ECO:0007669"/>
    <property type="project" value="TreeGrafter"/>
</dbReference>
<dbReference type="AlphaFoldDB" id="A0AAP5EEU1"/>
<dbReference type="RefSeq" id="WP_307107475.1">
    <property type="nucleotide sequence ID" value="NZ_JAUTAS010000001.1"/>
</dbReference>
<reference evidence="8" key="1">
    <citation type="submission" date="2023-07" db="EMBL/GenBank/DDBJ databases">
        <title>Functional and genomic diversity of the sorghum phyllosphere microbiome.</title>
        <authorList>
            <person name="Shade A."/>
        </authorList>
    </citation>
    <scope>NUCLEOTIDE SEQUENCE</scope>
    <source>
        <strain evidence="8">SORGH_AS_0457</strain>
    </source>
</reference>
<feature type="transmembrane region" description="Helical" evidence="6">
    <location>
        <begin position="12"/>
        <end position="32"/>
    </location>
</feature>
<proteinExistence type="inferred from homology"/>
<dbReference type="GO" id="GO:0000271">
    <property type="term" value="P:polysaccharide biosynthetic process"/>
    <property type="evidence" value="ECO:0007669"/>
    <property type="project" value="InterPro"/>
</dbReference>
<evidence type="ECO:0000256" key="5">
    <source>
        <dbReference type="ARBA" id="ARBA00023136"/>
    </source>
</evidence>
<protein>
    <submittedName>
        <fullName evidence="8">Flippase GtrA</fullName>
    </submittedName>
</protein>
<evidence type="ECO:0000313" key="8">
    <source>
        <dbReference type="EMBL" id="MDQ1109906.1"/>
    </source>
</evidence>
<comment type="similarity">
    <text evidence="2">Belongs to the GtrA family.</text>
</comment>
<evidence type="ECO:0000256" key="4">
    <source>
        <dbReference type="ARBA" id="ARBA00022989"/>
    </source>
</evidence>
<keyword evidence="5 6" id="KW-0472">Membrane</keyword>
<accession>A0AAP5EEU1</accession>
<evidence type="ECO:0000256" key="1">
    <source>
        <dbReference type="ARBA" id="ARBA00004141"/>
    </source>
</evidence>
<evidence type="ECO:0000259" key="7">
    <source>
        <dbReference type="Pfam" id="PF04138"/>
    </source>
</evidence>
<organism evidence="8 9">
    <name type="scientific">Stenotrophomonas rhizophila</name>
    <dbReference type="NCBI Taxonomy" id="216778"/>
    <lineage>
        <taxon>Bacteria</taxon>
        <taxon>Pseudomonadati</taxon>
        <taxon>Pseudomonadota</taxon>
        <taxon>Gammaproteobacteria</taxon>
        <taxon>Lysobacterales</taxon>
        <taxon>Lysobacteraceae</taxon>
        <taxon>Stenotrophomonas</taxon>
    </lineage>
</organism>
<dbReference type="PANTHER" id="PTHR38459:SF1">
    <property type="entry name" value="PROPHAGE BACTOPRENOL-LINKED GLUCOSE TRANSLOCASE HOMOLOG"/>
    <property type="match status" value="1"/>
</dbReference>
<feature type="transmembrane region" description="Helical" evidence="6">
    <location>
        <begin position="75"/>
        <end position="96"/>
    </location>
</feature>
<feature type="transmembrane region" description="Helical" evidence="6">
    <location>
        <begin position="44"/>
        <end position="63"/>
    </location>
</feature>
<dbReference type="PANTHER" id="PTHR38459">
    <property type="entry name" value="PROPHAGE BACTOPRENOL-LINKED GLUCOSE TRANSLOCASE HOMOLOG"/>
    <property type="match status" value="1"/>
</dbReference>
<feature type="transmembrane region" description="Helical" evidence="6">
    <location>
        <begin position="108"/>
        <end position="127"/>
    </location>
</feature>
<comment type="caution">
    <text evidence="8">The sequence shown here is derived from an EMBL/GenBank/DDBJ whole genome shotgun (WGS) entry which is preliminary data.</text>
</comment>
<dbReference type="InterPro" id="IPR007267">
    <property type="entry name" value="GtrA_DPMS_TM"/>
</dbReference>
<evidence type="ECO:0000256" key="6">
    <source>
        <dbReference type="SAM" id="Phobius"/>
    </source>
</evidence>
<evidence type="ECO:0000256" key="2">
    <source>
        <dbReference type="ARBA" id="ARBA00009399"/>
    </source>
</evidence>
<dbReference type="Proteomes" id="UP001226084">
    <property type="component" value="Unassembled WGS sequence"/>
</dbReference>
<evidence type="ECO:0000256" key="3">
    <source>
        <dbReference type="ARBA" id="ARBA00022692"/>
    </source>
</evidence>
<dbReference type="Pfam" id="PF04138">
    <property type="entry name" value="GtrA_DPMS_TM"/>
    <property type="match status" value="1"/>
</dbReference>
<keyword evidence="4 6" id="KW-1133">Transmembrane helix</keyword>
<sequence>MQRRADLRQLLRYVVNGLVAAAVHFAVLSVLVEVVHLPSKGAANLLAAMVAISVSFLGNRYFVFAATQARASGQLWRFVLLYAAIALLNGGLMALWSDLLKYDYRVGFVLISIIQFILSFLGNRLLVFKP</sequence>
<name>A0AAP5EEU1_9GAMM</name>
<evidence type="ECO:0000313" key="9">
    <source>
        <dbReference type="Proteomes" id="UP001226084"/>
    </source>
</evidence>
<dbReference type="InterPro" id="IPR051401">
    <property type="entry name" value="GtrA_CellWall_Glycosyl"/>
</dbReference>